<feature type="domain" description="Primosomal DnaI N-terminal" evidence="2">
    <location>
        <begin position="1"/>
        <end position="96"/>
    </location>
</feature>
<dbReference type="NCBIfam" id="NF006505">
    <property type="entry name" value="PRK08939.1"/>
    <property type="match status" value="1"/>
</dbReference>
<dbReference type="EMBL" id="CP129013">
    <property type="protein sequence ID" value="WLR44152.1"/>
    <property type="molecule type" value="Genomic_DNA"/>
</dbReference>
<evidence type="ECO:0000313" key="4">
    <source>
        <dbReference type="Proteomes" id="UP001197974"/>
    </source>
</evidence>
<protein>
    <submittedName>
        <fullName evidence="3">Primosomal protein DnaI</fullName>
    </submittedName>
</protein>
<dbReference type="Proteomes" id="UP001197974">
    <property type="component" value="Chromosome"/>
</dbReference>
<dbReference type="SUPFAM" id="SSF52540">
    <property type="entry name" value="P-loop containing nucleoside triphosphate hydrolases"/>
    <property type="match status" value="1"/>
</dbReference>
<evidence type="ECO:0000313" key="3">
    <source>
        <dbReference type="EMBL" id="WLR44152.1"/>
    </source>
</evidence>
<accession>A0ABY9JXN5</accession>
<dbReference type="PANTHER" id="PTHR30050">
    <property type="entry name" value="CHROMOSOMAL REPLICATION INITIATOR PROTEIN DNAA"/>
    <property type="match status" value="1"/>
</dbReference>
<dbReference type="InterPro" id="IPR027417">
    <property type="entry name" value="P-loop_NTPase"/>
</dbReference>
<keyword evidence="4" id="KW-1185">Reference proteome</keyword>
<organism evidence="3 4">
    <name type="scientific">Bacillus carboniphilus</name>
    <dbReference type="NCBI Taxonomy" id="86663"/>
    <lineage>
        <taxon>Bacteria</taxon>
        <taxon>Bacillati</taxon>
        <taxon>Bacillota</taxon>
        <taxon>Bacilli</taxon>
        <taxon>Bacillales</taxon>
        <taxon>Bacillaceae</taxon>
        <taxon>Bacillus</taxon>
    </lineage>
</organism>
<dbReference type="InterPro" id="IPR002611">
    <property type="entry name" value="IstB_ATP-bd"/>
</dbReference>
<dbReference type="Pfam" id="PF07319">
    <property type="entry name" value="DnaI_N"/>
    <property type="match status" value="1"/>
</dbReference>
<reference evidence="3 4" key="1">
    <citation type="submission" date="2023-06" db="EMBL/GenBank/DDBJ databases">
        <title>Five Gram-positive bacteria isolated from mangrove sediments in Shenzhen, Guangdong, China.</title>
        <authorList>
            <person name="Yu S."/>
            <person name="Zheng W."/>
            <person name="Huang Y."/>
        </authorList>
    </citation>
    <scope>NUCLEOTIDE SEQUENCE [LARGE SCALE GENOMIC DNA]</scope>
    <source>
        <strain evidence="3 4">SaN35-3</strain>
    </source>
</reference>
<dbReference type="CDD" id="cd00009">
    <property type="entry name" value="AAA"/>
    <property type="match status" value="1"/>
</dbReference>
<dbReference type="InterPro" id="IPR009928">
    <property type="entry name" value="DnaI_N"/>
</dbReference>
<name>A0ABY9JXN5_9BACI</name>
<evidence type="ECO:0000259" key="2">
    <source>
        <dbReference type="Pfam" id="PF07319"/>
    </source>
</evidence>
<dbReference type="Gene3D" id="3.40.50.300">
    <property type="entry name" value="P-loop containing nucleotide triphosphate hydrolases"/>
    <property type="match status" value="1"/>
</dbReference>
<gene>
    <name evidence="3" type="primary">dnaI</name>
    <name evidence="3" type="ORF">LC087_08750</name>
</gene>
<evidence type="ECO:0000259" key="1">
    <source>
        <dbReference type="Pfam" id="PF01695"/>
    </source>
</evidence>
<dbReference type="RefSeq" id="WP_226539213.1">
    <property type="nucleotide sequence ID" value="NZ_CP129013.1"/>
</dbReference>
<feature type="domain" description="IstB-like ATP-binding" evidence="1">
    <location>
        <begin position="125"/>
        <end position="272"/>
    </location>
</feature>
<dbReference type="PANTHER" id="PTHR30050:SF8">
    <property type="entry name" value="PRIMOSOMAL PROTEIN DNAI"/>
    <property type="match status" value="1"/>
</dbReference>
<dbReference type="Pfam" id="PF01695">
    <property type="entry name" value="IstB_IS21"/>
    <property type="match status" value="1"/>
</dbReference>
<sequence>MDSIQHSLKNIVGNNNLQSKLKEMKEQLLKNDQILLFLEKEQVPEQVIEKNLVKLYEFASQSQQCSECPSLDKCKNILQGHYPLLEREGNTINIKYVKCENQKLYEKEKKQKSLVESIYIPRENLKARLNNIDYEDNSRLKAVSYVHEFLENYEPTKPIKGLYLYGAFGVGKTFILGAIANELAEKSVASVLLYVPEFVRELKTSLQNDTFNRKIEAVKIAPVLMLDDIGAESMSSWVRDDILGAILQYRMLENLPTFFTSNFDLKELEHHLAYTQRGEEEKVKAARVMERIKYLSIPIELEGENRRNQ</sequence>
<proteinExistence type="predicted"/>